<sequence length="86" mass="9615">MLIDILREINNMKAFSKKALASKLNTSESMVEHLLIQLQRMGYVSEEKVPNDFCNKKCAGCNINCSLNIANTLIITDKGKKLLATQ</sequence>
<dbReference type="InterPro" id="IPR036390">
    <property type="entry name" value="WH_DNA-bd_sf"/>
</dbReference>
<organism evidence="2 3">
    <name type="scientific">Anaerosalibacter massiliensis</name>
    <dbReference type="NCBI Taxonomy" id="1347392"/>
    <lineage>
        <taxon>Bacteria</taxon>
        <taxon>Bacillati</taxon>
        <taxon>Bacillota</taxon>
        <taxon>Tissierellia</taxon>
        <taxon>Tissierellales</taxon>
        <taxon>Sporanaerobacteraceae</taxon>
        <taxon>Anaerosalibacter</taxon>
    </lineage>
</organism>
<protein>
    <submittedName>
        <fullName evidence="2">FeoC-like transcriptional regulator</fullName>
    </submittedName>
</protein>
<dbReference type="OrthoDB" id="1707626at2"/>
<comment type="caution">
    <text evidence="2">The sequence shown here is derived from an EMBL/GenBank/DDBJ whole genome shotgun (WGS) entry which is preliminary data.</text>
</comment>
<dbReference type="InterPro" id="IPR036388">
    <property type="entry name" value="WH-like_DNA-bd_sf"/>
</dbReference>
<keyword evidence="3" id="KW-1185">Reference proteome</keyword>
<evidence type="ECO:0000313" key="2">
    <source>
        <dbReference type="EMBL" id="MCR2044310.1"/>
    </source>
</evidence>
<evidence type="ECO:0000313" key="3">
    <source>
        <dbReference type="Proteomes" id="UP001142078"/>
    </source>
</evidence>
<dbReference type="Proteomes" id="UP001142078">
    <property type="component" value="Unassembled WGS sequence"/>
</dbReference>
<dbReference type="Gene3D" id="1.10.10.10">
    <property type="entry name" value="Winged helix-like DNA-binding domain superfamily/Winged helix DNA-binding domain"/>
    <property type="match status" value="1"/>
</dbReference>
<name>A0A9X2S577_9FIRM</name>
<accession>A0A9X2S577</accession>
<dbReference type="RefSeq" id="WP_042679278.1">
    <property type="nucleotide sequence ID" value="NZ_CABKTM010000012.1"/>
</dbReference>
<proteinExistence type="predicted"/>
<dbReference type="Pfam" id="PF09012">
    <property type="entry name" value="FeoC"/>
    <property type="match status" value="1"/>
</dbReference>
<dbReference type="InterPro" id="IPR015102">
    <property type="entry name" value="Tscrpt_reg_HTH_FeoC"/>
</dbReference>
<feature type="domain" description="Transcriptional regulator HTH-type FeoC" evidence="1">
    <location>
        <begin position="4"/>
        <end position="62"/>
    </location>
</feature>
<dbReference type="EMBL" id="JANJZL010000005">
    <property type="protein sequence ID" value="MCR2044310.1"/>
    <property type="molecule type" value="Genomic_DNA"/>
</dbReference>
<dbReference type="SUPFAM" id="SSF46785">
    <property type="entry name" value="Winged helix' DNA-binding domain"/>
    <property type="match status" value="1"/>
</dbReference>
<gene>
    <name evidence="2" type="ORF">NSA23_09280</name>
</gene>
<evidence type="ECO:0000259" key="1">
    <source>
        <dbReference type="Pfam" id="PF09012"/>
    </source>
</evidence>
<dbReference type="AlphaFoldDB" id="A0A9X2S577"/>
<reference evidence="2" key="1">
    <citation type="submission" date="2022-07" db="EMBL/GenBank/DDBJ databases">
        <title>Enhanced cultured diversity of the mouse gut microbiota enables custom-made synthetic communities.</title>
        <authorList>
            <person name="Afrizal A."/>
        </authorList>
    </citation>
    <scope>NUCLEOTIDE SEQUENCE</scope>
    <source>
        <strain evidence="2">DSM 29482</strain>
    </source>
</reference>